<evidence type="ECO:0000313" key="2">
    <source>
        <dbReference type="EMBL" id="OKP88824.1"/>
    </source>
</evidence>
<gene>
    <name evidence="2" type="ORF">A3844_06755</name>
</gene>
<keyword evidence="3" id="KW-1185">Reference proteome</keyword>
<evidence type="ECO:0000256" key="1">
    <source>
        <dbReference type="SAM" id="MobiDB-lite"/>
    </source>
</evidence>
<dbReference type="EMBL" id="LVWI01000025">
    <property type="protein sequence ID" value="OKP88824.1"/>
    <property type="molecule type" value="Genomic_DNA"/>
</dbReference>
<evidence type="ECO:0000313" key="3">
    <source>
        <dbReference type="Proteomes" id="UP000186058"/>
    </source>
</evidence>
<comment type="caution">
    <text evidence="2">The sequence shown here is derived from an EMBL/GenBank/DDBJ whole genome shotgun (WGS) entry which is preliminary data.</text>
</comment>
<sequence length="244" mass="24112">MTFGNEYPNSQAYPSAYPYSSRSTPYPYSHYYHLVRSDSSPAAQPSDSQSATQELMSGHLNAGVSSGPGIHADTGGEVGGKHGIGLNAGGNVDYGSAGMHAGGHIGAPSYGIQAQGNTHLNSSQGLGLSAEAQALGKYGVAAQAKTQLGGGQGAGFHTGAQAGGAYGLSADAEGHLGFSQGAGLQTHLQLGGDHGLGAHAKAQLGGGQGAGLGVAGQVGKYNGQLGFKIGGKDAGTKESTESQE</sequence>
<protein>
    <submittedName>
        <fullName evidence="2">Uncharacterized protein</fullName>
    </submittedName>
</protein>
<reference evidence="2 3" key="1">
    <citation type="submission" date="2016-03" db="EMBL/GenBank/DDBJ databases">
        <authorList>
            <person name="Sant'Anna F.H."/>
            <person name="Ambrosini A."/>
            <person name="Souza R."/>
            <person name="Bach E."/>
            <person name="Fernandes G."/>
            <person name="Balsanelli E."/>
            <person name="Baura V.A."/>
            <person name="Souza E.M."/>
            <person name="Passaglia L."/>
        </authorList>
    </citation>
    <scope>NUCLEOTIDE SEQUENCE [LARGE SCALE GENOMIC DNA]</scope>
    <source>
        <strain evidence="2 3">P26E</strain>
    </source>
</reference>
<feature type="region of interest" description="Disordered" evidence="1">
    <location>
        <begin position="59"/>
        <end position="78"/>
    </location>
</feature>
<name>A0ABX3ERG1_9BACL</name>
<proteinExistence type="predicted"/>
<dbReference type="RefSeq" id="WP_074084617.1">
    <property type="nucleotide sequence ID" value="NZ_LVWI01000025.1"/>
</dbReference>
<dbReference type="Proteomes" id="UP000186058">
    <property type="component" value="Unassembled WGS sequence"/>
</dbReference>
<organism evidence="2 3">
    <name type="scientific">Paenibacillus helianthi</name>
    <dbReference type="NCBI Taxonomy" id="1349432"/>
    <lineage>
        <taxon>Bacteria</taxon>
        <taxon>Bacillati</taxon>
        <taxon>Bacillota</taxon>
        <taxon>Bacilli</taxon>
        <taxon>Bacillales</taxon>
        <taxon>Paenibacillaceae</taxon>
        <taxon>Paenibacillus</taxon>
    </lineage>
</organism>
<accession>A0ABX3ERG1</accession>